<dbReference type="InterPro" id="IPR050766">
    <property type="entry name" value="Bact_Lucif_Oxidored"/>
</dbReference>
<dbReference type="RefSeq" id="WP_348956374.1">
    <property type="nucleotide sequence ID" value="NZ_JBDZYD010000019.1"/>
</dbReference>
<proteinExistence type="predicted"/>
<feature type="domain" description="Luciferase-like" evidence="1">
    <location>
        <begin position="20"/>
        <end position="119"/>
    </location>
</feature>
<reference evidence="2 3" key="1">
    <citation type="submission" date="2024-05" db="EMBL/GenBank/DDBJ databases">
        <authorList>
            <person name="Zhao H."/>
            <person name="Xu Y."/>
            <person name="Lin S."/>
            <person name="Spain J.C."/>
            <person name="Zhou N.-Y."/>
        </authorList>
    </citation>
    <scope>NUCLEOTIDE SEQUENCE [LARGE SCALE GENOMIC DNA]</scope>
    <source>
        <strain evidence="2 3">NEAU-NG30</strain>
    </source>
</reference>
<organism evidence="2 3">
    <name type="scientific">Amycolatopsis melonis</name>
    <dbReference type="NCBI Taxonomy" id="3156488"/>
    <lineage>
        <taxon>Bacteria</taxon>
        <taxon>Bacillati</taxon>
        <taxon>Actinomycetota</taxon>
        <taxon>Actinomycetes</taxon>
        <taxon>Pseudonocardiales</taxon>
        <taxon>Pseudonocardiaceae</taxon>
        <taxon>Amycolatopsis</taxon>
    </lineage>
</organism>
<dbReference type="EMBL" id="JBDZYD010000019">
    <property type="protein sequence ID" value="MEQ0565288.1"/>
    <property type="molecule type" value="Genomic_DNA"/>
</dbReference>
<dbReference type="InterPro" id="IPR019922">
    <property type="entry name" value="Lucif-like_OxRdatse_MSMEG_4141"/>
</dbReference>
<evidence type="ECO:0000259" key="1">
    <source>
        <dbReference type="Pfam" id="PF00296"/>
    </source>
</evidence>
<evidence type="ECO:0000313" key="2">
    <source>
        <dbReference type="EMBL" id="MEQ0565288.1"/>
    </source>
</evidence>
<keyword evidence="3" id="KW-1185">Reference proteome</keyword>
<dbReference type="InterPro" id="IPR036661">
    <property type="entry name" value="Luciferase-like_sf"/>
</dbReference>
<dbReference type="InterPro" id="IPR011251">
    <property type="entry name" value="Luciferase-like_dom"/>
</dbReference>
<dbReference type="NCBIfam" id="TIGR03620">
    <property type="entry name" value="F420_MSMEG_4141"/>
    <property type="match status" value="1"/>
</dbReference>
<accession>A0ABV0LSP3</accession>
<dbReference type="Gene3D" id="3.20.20.30">
    <property type="entry name" value="Luciferase-like domain"/>
    <property type="match status" value="2"/>
</dbReference>
<sequence>MDLGRIGLWSPLQLFVQAGAHLPEAMAELDDSGFGTVWLGNGPTIMDVAAAILDATERITVATGIANIWIHPAATLAARHREIAGRHPGRLLLGLGNGPRDATQRASSPYRRMVAYFDELDALGIPAGSRVLAANGPRMLALAAGRSLGAHPFLVTAEHTHFARTALGDGPLLAPELKVVLDADPATARATARQALDFYLTKQGYPATLRRLGFTDEDLADGGSDRLVDAVVAWGDVETVLKRVDEHHQAGADHVALQVLTPDPGRLPLAEYRELAAAVR</sequence>
<evidence type="ECO:0000313" key="3">
    <source>
        <dbReference type="Proteomes" id="UP001440984"/>
    </source>
</evidence>
<dbReference type="SUPFAM" id="SSF51679">
    <property type="entry name" value="Bacterial luciferase-like"/>
    <property type="match status" value="1"/>
</dbReference>
<dbReference type="Proteomes" id="UP001440984">
    <property type="component" value="Unassembled WGS sequence"/>
</dbReference>
<protein>
    <submittedName>
        <fullName evidence="2">TIGR03620 family F420-dependent LLM class oxidoreductase</fullName>
    </submittedName>
</protein>
<comment type="caution">
    <text evidence="2">The sequence shown here is derived from an EMBL/GenBank/DDBJ whole genome shotgun (WGS) entry which is preliminary data.</text>
</comment>
<dbReference type="PANTHER" id="PTHR30137:SF18">
    <property type="entry name" value="CONSERVED PROTEIN"/>
    <property type="match status" value="1"/>
</dbReference>
<dbReference type="PANTHER" id="PTHR30137">
    <property type="entry name" value="LUCIFERASE-LIKE MONOOXYGENASE"/>
    <property type="match status" value="1"/>
</dbReference>
<gene>
    <name evidence="2" type="ORF">ABJI51_39950</name>
</gene>
<dbReference type="Pfam" id="PF00296">
    <property type="entry name" value="Bac_luciferase"/>
    <property type="match status" value="1"/>
</dbReference>
<name>A0ABV0LSP3_9PSEU</name>